<keyword evidence="4" id="KW-1185">Reference proteome</keyword>
<feature type="transmembrane region" description="Helical" evidence="2">
    <location>
        <begin position="19"/>
        <end position="38"/>
    </location>
</feature>
<name>A0A1Y2MFP5_EPING</name>
<sequence>MSTKHHTQSHNTGDVTSCIVLICSFLIIGIFIIAMLTLHFSTKRDQQLLDLEACQYLLGEDNSGFYGTSRSSLHTWDNLEARRTLRHDQVCNDNSGVYRISVQRLEEAEVSSSSDESESHIASTHKTDILDGESGEESSESESESSDDSSSESPEGTELSRLMSTKKPLLPKRVAALKGMQSGWLPRE</sequence>
<evidence type="ECO:0000313" key="4">
    <source>
        <dbReference type="Proteomes" id="UP000193240"/>
    </source>
</evidence>
<keyword evidence="2" id="KW-0472">Membrane</keyword>
<proteinExistence type="predicted"/>
<protein>
    <submittedName>
        <fullName evidence="3">Uncharacterized protein</fullName>
    </submittedName>
</protein>
<dbReference type="AlphaFoldDB" id="A0A1Y2MFP5"/>
<dbReference type="InParanoid" id="A0A1Y2MFP5"/>
<evidence type="ECO:0000313" key="3">
    <source>
        <dbReference type="EMBL" id="OSS54955.1"/>
    </source>
</evidence>
<accession>A0A1Y2MFP5</accession>
<keyword evidence="2" id="KW-1133">Transmembrane helix</keyword>
<reference evidence="3 4" key="1">
    <citation type="journal article" date="2017" name="Genome Announc.">
        <title>Genome sequence of the saprophytic ascomycete Epicoccum nigrum ICMP 19927 strain isolated from New Zealand.</title>
        <authorList>
            <person name="Fokin M."/>
            <person name="Fleetwood D."/>
            <person name="Weir B.S."/>
            <person name="Villas-Boas S.G."/>
        </authorList>
    </citation>
    <scope>NUCLEOTIDE SEQUENCE [LARGE SCALE GENOMIC DNA]</scope>
    <source>
        <strain evidence="3 4">ICMP 19927</strain>
    </source>
</reference>
<dbReference type="Proteomes" id="UP000193240">
    <property type="component" value="Unassembled WGS sequence"/>
</dbReference>
<keyword evidence="2" id="KW-0812">Transmembrane</keyword>
<organism evidence="3 4">
    <name type="scientific">Epicoccum nigrum</name>
    <name type="common">Soil fungus</name>
    <name type="synonym">Epicoccum purpurascens</name>
    <dbReference type="NCBI Taxonomy" id="105696"/>
    <lineage>
        <taxon>Eukaryota</taxon>
        <taxon>Fungi</taxon>
        <taxon>Dikarya</taxon>
        <taxon>Ascomycota</taxon>
        <taxon>Pezizomycotina</taxon>
        <taxon>Dothideomycetes</taxon>
        <taxon>Pleosporomycetidae</taxon>
        <taxon>Pleosporales</taxon>
        <taxon>Pleosporineae</taxon>
        <taxon>Didymellaceae</taxon>
        <taxon>Epicoccum</taxon>
    </lineage>
</organism>
<gene>
    <name evidence="3" type="ORF">B5807_01146</name>
</gene>
<feature type="region of interest" description="Disordered" evidence="1">
    <location>
        <begin position="109"/>
        <end position="188"/>
    </location>
</feature>
<dbReference type="EMBL" id="KZ107838">
    <property type="protein sequence ID" value="OSS54955.1"/>
    <property type="molecule type" value="Genomic_DNA"/>
</dbReference>
<evidence type="ECO:0000256" key="2">
    <source>
        <dbReference type="SAM" id="Phobius"/>
    </source>
</evidence>
<feature type="compositionally biased region" description="Acidic residues" evidence="1">
    <location>
        <begin position="130"/>
        <end position="150"/>
    </location>
</feature>
<evidence type="ECO:0000256" key="1">
    <source>
        <dbReference type="SAM" id="MobiDB-lite"/>
    </source>
</evidence>